<keyword evidence="8" id="KW-1185">Reference proteome</keyword>
<protein>
    <submittedName>
        <fullName evidence="7">Uncharacterized protein</fullName>
    </submittedName>
</protein>
<comment type="similarity">
    <text evidence="2">Belongs to the short-chain dehydrogenases/reductases (SDR) family.</text>
</comment>
<feature type="transmembrane region" description="Helical" evidence="6">
    <location>
        <begin position="197"/>
        <end position="217"/>
    </location>
</feature>
<dbReference type="GO" id="GO:0016020">
    <property type="term" value="C:membrane"/>
    <property type="evidence" value="ECO:0007669"/>
    <property type="project" value="UniProtKB-SubCell"/>
</dbReference>
<dbReference type="Proteomes" id="UP001497480">
    <property type="component" value="Unassembled WGS sequence"/>
</dbReference>
<dbReference type="SUPFAM" id="SSF51735">
    <property type="entry name" value="NAD(P)-binding Rossmann-fold domains"/>
    <property type="match status" value="1"/>
</dbReference>
<keyword evidence="4" id="KW-0735">Signal-anchor</keyword>
<keyword evidence="5" id="KW-0560">Oxidoreductase</keyword>
<dbReference type="InterPro" id="IPR002347">
    <property type="entry name" value="SDR_fam"/>
</dbReference>
<dbReference type="PANTHER" id="PTHR43391">
    <property type="entry name" value="RETINOL DEHYDROGENASE-RELATED"/>
    <property type="match status" value="1"/>
</dbReference>
<proteinExistence type="inferred from homology"/>
<evidence type="ECO:0000256" key="4">
    <source>
        <dbReference type="ARBA" id="ARBA00022968"/>
    </source>
</evidence>
<gene>
    <name evidence="7" type="ORF">LLUT_LOCUS31143</name>
</gene>
<evidence type="ECO:0000256" key="3">
    <source>
        <dbReference type="ARBA" id="ARBA00022857"/>
    </source>
</evidence>
<dbReference type="AlphaFoldDB" id="A0AAV1Y7Y3"/>
<evidence type="ECO:0000256" key="1">
    <source>
        <dbReference type="ARBA" id="ARBA00004606"/>
    </source>
</evidence>
<dbReference type="GO" id="GO:0016491">
    <property type="term" value="F:oxidoreductase activity"/>
    <property type="evidence" value="ECO:0007669"/>
    <property type="project" value="UniProtKB-KW"/>
</dbReference>
<evidence type="ECO:0000313" key="8">
    <source>
        <dbReference type="Proteomes" id="UP001497480"/>
    </source>
</evidence>
<evidence type="ECO:0000256" key="6">
    <source>
        <dbReference type="SAM" id="Phobius"/>
    </source>
</evidence>
<dbReference type="PROSITE" id="PS00061">
    <property type="entry name" value="ADH_SHORT"/>
    <property type="match status" value="1"/>
</dbReference>
<accession>A0AAV1Y7Y3</accession>
<comment type="subcellular location">
    <subcellularLocation>
        <location evidence="1">Membrane</location>
        <topology evidence="1">Single-pass type II membrane protein</topology>
    </subcellularLocation>
</comment>
<comment type="caution">
    <text evidence="7">The sequence shown here is derived from an EMBL/GenBank/DDBJ whole genome shotgun (WGS) entry which is preliminary data.</text>
</comment>
<evidence type="ECO:0000256" key="2">
    <source>
        <dbReference type="ARBA" id="ARBA00006484"/>
    </source>
</evidence>
<feature type="transmembrane region" description="Helical" evidence="6">
    <location>
        <begin position="24"/>
        <end position="47"/>
    </location>
</feature>
<feature type="transmembrane region" description="Helical" evidence="6">
    <location>
        <begin position="62"/>
        <end position="85"/>
    </location>
</feature>
<keyword evidence="6" id="KW-0472">Membrane</keyword>
<keyword evidence="6" id="KW-0812">Transmembrane</keyword>
<reference evidence="7 8" key="1">
    <citation type="submission" date="2024-03" db="EMBL/GenBank/DDBJ databases">
        <authorList>
            <person name="Martinez-Hernandez J."/>
        </authorList>
    </citation>
    <scope>NUCLEOTIDE SEQUENCE [LARGE SCALE GENOMIC DNA]</scope>
</reference>
<dbReference type="EMBL" id="CAXHTB010000022">
    <property type="protein sequence ID" value="CAL0330083.1"/>
    <property type="molecule type" value="Genomic_DNA"/>
</dbReference>
<evidence type="ECO:0000256" key="5">
    <source>
        <dbReference type="ARBA" id="ARBA00023002"/>
    </source>
</evidence>
<dbReference type="Pfam" id="PF00106">
    <property type="entry name" value="adh_short"/>
    <property type="match status" value="1"/>
</dbReference>
<dbReference type="PANTHER" id="PTHR43391:SF76">
    <property type="entry name" value="11-BETA-HYDROXYSTEROID DEHYDROGENASE-LIKE 2-RELATED"/>
    <property type="match status" value="1"/>
</dbReference>
<keyword evidence="3" id="KW-0521">NADP</keyword>
<dbReference type="PRINTS" id="PR00080">
    <property type="entry name" value="SDRFAMILY"/>
</dbReference>
<sequence>MDPTHFKKIQAMNRYKRREFLENLYFYSLTALTCSLFCCVSLSLPYLSSRVKVFFFVQISRLIPFLLSSKLLFIIGNLIIFALIVNSRILSSNSSSTSNVYYDEYIHSSQSKMPQIPSHEVKSKKLEKHVKENVHIIEEDGLNSLELKDKGWVKEGTEAWPEKEEDEGDEPNLFQLNKRADDFIARVNRQRKLELSILQYVPPLTLTSLILSLYLLLNSFHFVIRSMLSENVAGKVILITGASSGIGEHLAYEYGRGGARLALVARRENRLKEVAIKAKSLGSPDVITIPADVSIAQHCNRFVDLTVNHFGRLDHLVNNAGIIALSLFEHITDITNFVPAMDINFWGSAYGTYFAIPHLRKSRGKIIAIASSAGWLPTPRMMFYNSSKAAVINFYESLRTELGKDIGITIVNPGLIESEITQGKFLSKEGKMTVDQEMRDVQVSLMPIRSVTGAAKAIVNSACRGDSYLTEPGFMKSTFYWKAFCPEVLEIMNRWLLMSGSSEKGAISKKLLDISGLKNYVYPESIRDPKLKPN</sequence>
<name>A0AAV1Y7Y3_LUPLU</name>
<organism evidence="7 8">
    <name type="scientific">Lupinus luteus</name>
    <name type="common">European yellow lupine</name>
    <dbReference type="NCBI Taxonomy" id="3873"/>
    <lineage>
        <taxon>Eukaryota</taxon>
        <taxon>Viridiplantae</taxon>
        <taxon>Streptophyta</taxon>
        <taxon>Embryophyta</taxon>
        <taxon>Tracheophyta</taxon>
        <taxon>Spermatophyta</taxon>
        <taxon>Magnoliopsida</taxon>
        <taxon>eudicotyledons</taxon>
        <taxon>Gunneridae</taxon>
        <taxon>Pentapetalae</taxon>
        <taxon>rosids</taxon>
        <taxon>fabids</taxon>
        <taxon>Fabales</taxon>
        <taxon>Fabaceae</taxon>
        <taxon>Papilionoideae</taxon>
        <taxon>50 kb inversion clade</taxon>
        <taxon>genistoids sensu lato</taxon>
        <taxon>core genistoids</taxon>
        <taxon>Genisteae</taxon>
        <taxon>Lupinus</taxon>
    </lineage>
</organism>
<dbReference type="PRINTS" id="PR00081">
    <property type="entry name" value="GDHRDH"/>
</dbReference>
<dbReference type="InterPro" id="IPR020904">
    <property type="entry name" value="Sc_DH/Rdtase_CS"/>
</dbReference>
<dbReference type="Gene3D" id="3.40.50.720">
    <property type="entry name" value="NAD(P)-binding Rossmann-like Domain"/>
    <property type="match status" value="1"/>
</dbReference>
<dbReference type="GO" id="GO:0005829">
    <property type="term" value="C:cytosol"/>
    <property type="evidence" value="ECO:0007669"/>
    <property type="project" value="TreeGrafter"/>
</dbReference>
<keyword evidence="6" id="KW-1133">Transmembrane helix</keyword>
<dbReference type="InterPro" id="IPR036291">
    <property type="entry name" value="NAD(P)-bd_dom_sf"/>
</dbReference>
<evidence type="ECO:0000313" key="7">
    <source>
        <dbReference type="EMBL" id="CAL0330083.1"/>
    </source>
</evidence>